<sequence>MMVSAQKKQVLTIWFENRFGKERLIPEQTFYLNGTDTLVINRFKYYVSHIQLTNTAGKTIVPENQYYLIDIADEKSTSVQITVPEGSYTGIQFLLGVDSSRNVSGVQTGALDPLNGMFWTWNSGYIMAKMEGTASSSMIAGKQFTYHIGGFRQHQQTARNIRLQTTPFHTSVTIVADAEKWLEGISIAKEPVCHSPGTLAVRIADNYSKMFSISVKE</sequence>
<name>A0A4R6J130_9BACT</name>
<protein>
    <recommendedName>
        <fullName evidence="1">Copper-binding protein MbnP-like domain-containing protein</fullName>
    </recommendedName>
</protein>
<dbReference type="AlphaFoldDB" id="A0A4R6J130"/>
<feature type="domain" description="Copper-binding protein MbnP-like" evidence="1">
    <location>
        <begin position="10"/>
        <end position="195"/>
    </location>
</feature>
<reference evidence="2 3" key="1">
    <citation type="submission" date="2019-03" db="EMBL/GenBank/DDBJ databases">
        <title>Genomic Encyclopedia of Archaeal and Bacterial Type Strains, Phase II (KMG-II): from individual species to whole genera.</title>
        <authorList>
            <person name="Goeker M."/>
        </authorList>
    </citation>
    <scope>NUCLEOTIDE SEQUENCE [LARGE SCALE GENOMIC DNA]</scope>
    <source>
        <strain evidence="2 3">DSM 28323</strain>
    </source>
</reference>
<dbReference type="Pfam" id="PF20243">
    <property type="entry name" value="MbnP"/>
    <property type="match status" value="1"/>
</dbReference>
<organism evidence="2 3">
    <name type="scientific">Sediminibacterium goheungense</name>
    <dbReference type="NCBI Taxonomy" id="1086393"/>
    <lineage>
        <taxon>Bacteria</taxon>
        <taxon>Pseudomonadati</taxon>
        <taxon>Bacteroidota</taxon>
        <taxon>Chitinophagia</taxon>
        <taxon>Chitinophagales</taxon>
        <taxon>Chitinophagaceae</taxon>
        <taxon>Sediminibacterium</taxon>
    </lineage>
</organism>
<evidence type="ECO:0000259" key="1">
    <source>
        <dbReference type="Pfam" id="PF20243"/>
    </source>
</evidence>
<accession>A0A4R6J130</accession>
<evidence type="ECO:0000313" key="2">
    <source>
        <dbReference type="EMBL" id="TDO28873.1"/>
    </source>
</evidence>
<dbReference type="Proteomes" id="UP000295741">
    <property type="component" value="Unassembled WGS sequence"/>
</dbReference>
<comment type="caution">
    <text evidence="2">The sequence shown here is derived from an EMBL/GenBank/DDBJ whole genome shotgun (WGS) entry which is preliminary data.</text>
</comment>
<dbReference type="EMBL" id="SNWP01000010">
    <property type="protein sequence ID" value="TDO28873.1"/>
    <property type="molecule type" value="Genomic_DNA"/>
</dbReference>
<keyword evidence="3" id="KW-1185">Reference proteome</keyword>
<proteinExistence type="predicted"/>
<gene>
    <name evidence="2" type="ORF">BC659_0954</name>
</gene>
<dbReference type="InterPro" id="IPR046863">
    <property type="entry name" value="MbnP-like_dom"/>
</dbReference>
<evidence type="ECO:0000313" key="3">
    <source>
        <dbReference type="Proteomes" id="UP000295741"/>
    </source>
</evidence>